<dbReference type="HOGENOM" id="CLU_2766520_0_0_11"/>
<proteinExistence type="predicted"/>
<sequence length="69" mass="7864">MPNTRFQAVDTDSSSQFLFSVDSLPHPRRERSSPLLRLLSSLPGDAELRTRSALTIHIGYARKPQNLWK</sequence>
<keyword evidence="2" id="KW-1185">Reference proteome</keyword>
<dbReference type="STRING" id="888050.HMPREF9004_1719"/>
<accession>N6WC62</accession>
<reference evidence="1 2" key="1">
    <citation type="submission" date="2013-03" db="EMBL/GenBank/DDBJ databases">
        <title>Reference genome for the Human Microbiome Project.</title>
        <authorList>
            <person name="Aqrawi P."/>
            <person name="Ayvaz T."/>
            <person name="Bess C."/>
            <person name="Blankenburg K."/>
            <person name="Coyle M."/>
            <person name="Deng J."/>
            <person name="Forbes L."/>
            <person name="Fowler G."/>
            <person name="Francisco L."/>
            <person name="Fu Q."/>
            <person name="Gibbs R."/>
            <person name="Gross S."/>
            <person name="Gubbala S."/>
            <person name="Hale W."/>
            <person name="Hemphill L."/>
            <person name="Highlander S."/>
            <person name="Hirani K."/>
            <person name="Jackson L."/>
            <person name="Jakkamsetti A."/>
            <person name="Javaid M."/>
            <person name="Jayaseelan J.C."/>
            <person name="Jiang H."/>
            <person name="Joshi V."/>
            <person name="Korchina V."/>
            <person name="Kovar C."/>
            <person name="Lara F."/>
            <person name="Lee S."/>
            <person name="Liu Y."/>
            <person name="Mata R."/>
            <person name="Mathew T."/>
            <person name="Munidasa M."/>
            <person name="Muzny D."/>
            <person name="Nazareth L."/>
            <person name="Ngo R."/>
            <person name="Nguyen L."/>
            <person name="Nguyen N."/>
            <person name="Okwuonu G."/>
            <person name="Ongeri F."/>
            <person name="Palculict T."/>
            <person name="Patil S."/>
            <person name="Petrosino J."/>
            <person name="Pham C."/>
            <person name="Pham P."/>
            <person name="Pu L.-L."/>
            <person name="Qin X."/>
            <person name="Qu J."/>
            <person name="Reid J."/>
            <person name="Ross M."/>
            <person name="Ruth R."/>
            <person name="Saada N."/>
            <person name="San Lucas F."/>
            <person name="Santibanez J."/>
            <person name="Shang Y."/>
            <person name="Simmons D."/>
            <person name="Song X.-Z."/>
            <person name="Tang L.-Y."/>
            <person name="Thornton R."/>
            <person name="Warren J."/>
            <person name="Weissenberger G."/>
            <person name="Wilczek-Boney K."/>
            <person name="Worley K."/>
            <person name="Youmans B."/>
            <person name="Zhang J."/>
            <person name="Zhang L."/>
            <person name="Zhao Z."/>
            <person name="Zhou C."/>
            <person name="Zhu D."/>
            <person name="Zhu Y."/>
        </authorList>
    </citation>
    <scope>NUCLEOTIDE SEQUENCE [LARGE SCALE GENOMIC DNA]</scope>
    <source>
        <strain evidence="1 2">F0333</strain>
    </source>
</reference>
<comment type="caution">
    <text evidence="1">The sequence shown here is derived from an EMBL/GenBank/DDBJ whole genome shotgun (WGS) entry which is preliminary data.</text>
</comment>
<dbReference type="AlphaFoldDB" id="N6WC62"/>
<dbReference type="EMBL" id="AQHZ01000024">
    <property type="protein sequence ID" value="ENO17809.1"/>
    <property type="molecule type" value="Genomic_DNA"/>
</dbReference>
<dbReference type="PATRIC" id="fig|888050.3.peg.1656"/>
<gene>
    <name evidence="1" type="ORF">HMPREF9004_1719</name>
</gene>
<protein>
    <submittedName>
        <fullName evidence="1">Uncharacterized protein</fullName>
    </submittedName>
</protein>
<evidence type="ECO:0000313" key="2">
    <source>
        <dbReference type="Proteomes" id="UP000013015"/>
    </source>
</evidence>
<organism evidence="1 2">
    <name type="scientific">Schaalia cardiffensis F0333</name>
    <dbReference type="NCBI Taxonomy" id="888050"/>
    <lineage>
        <taxon>Bacteria</taxon>
        <taxon>Bacillati</taxon>
        <taxon>Actinomycetota</taxon>
        <taxon>Actinomycetes</taxon>
        <taxon>Actinomycetales</taxon>
        <taxon>Actinomycetaceae</taxon>
        <taxon>Schaalia</taxon>
    </lineage>
</organism>
<evidence type="ECO:0000313" key="1">
    <source>
        <dbReference type="EMBL" id="ENO17809.1"/>
    </source>
</evidence>
<name>N6WC62_9ACTO</name>
<dbReference type="Proteomes" id="UP000013015">
    <property type="component" value="Unassembled WGS sequence"/>
</dbReference>